<dbReference type="InterPro" id="IPR003477">
    <property type="entry name" value="PemK-like"/>
</dbReference>
<evidence type="ECO:0000256" key="1">
    <source>
        <dbReference type="PIRNR" id="PIRNR033490"/>
    </source>
</evidence>
<keyword evidence="1" id="KW-0255">Endonuclease</keyword>
<comment type="similarity">
    <text evidence="1">Belongs to the PemK/MazF family.</text>
</comment>
<dbReference type="SUPFAM" id="SSF50118">
    <property type="entry name" value="Cell growth inhibitor/plasmid maintenance toxic component"/>
    <property type="match status" value="1"/>
</dbReference>
<dbReference type="GO" id="GO:0004521">
    <property type="term" value="F:RNA endonuclease activity"/>
    <property type="evidence" value="ECO:0007669"/>
    <property type="project" value="TreeGrafter"/>
</dbReference>
<dbReference type="EC" id="3.1.-.-" evidence="1"/>
<dbReference type="GO" id="GO:0006402">
    <property type="term" value="P:mRNA catabolic process"/>
    <property type="evidence" value="ECO:0007669"/>
    <property type="project" value="TreeGrafter"/>
</dbReference>
<sequence length="117" mass="12750">MGVTTPKQGDIYLVVLDPTIGTEMAKTRPGVIISNDHANKGSNRVSIVPITSSNVVKVYPFEVFLPAKSESSLTCDSKIACDQVRSIDKRRLLKKLGSVSYDTMEGIKAALRLHFAL</sequence>
<name>Q1PWL4_KUEST</name>
<dbReference type="Pfam" id="PF02452">
    <property type="entry name" value="PemK_toxin"/>
    <property type="match status" value="1"/>
</dbReference>
<keyword evidence="1" id="KW-0540">Nuclease</keyword>
<dbReference type="PIRSF" id="PIRSF033490">
    <property type="entry name" value="MazF"/>
    <property type="match status" value="1"/>
</dbReference>
<reference evidence="2" key="1">
    <citation type="journal article" date="2006" name="Nature">
        <title>Deciphering the evolution and metabolism of an anammox bacterium from a community genome.</title>
        <authorList>
            <person name="Strous M."/>
            <person name="Pelletier E."/>
            <person name="Mangenot S."/>
            <person name="Rattei T."/>
            <person name="Lehner A."/>
            <person name="Taylor M.W."/>
            <person name="Horn M."/>
            <person name="Daims H."/>
            <person name="Bartol-Mavel D."/>
            <person name="Wincker P."/>
            <person name="Barbe V."/>
            <person name="Fonknechten N."/>
            <person name="Vallenet D."/>
            <person name="Segurens B."/>
            <person name="Schenowitz-Truong C."/>
            <person name="Medigue C."/>
            <person name="Collingro A."/>
            <person name="Snel B."/>
            <person name="Dutilh B.E."/>
            <person name="OpDenCamp H.J.M."/>
            <person name="vanDerDrift C."/>
            <person name="Cirpus I."/>
            <person name="vanDePas-Schoonen K.T."/>
            <person name="Harhangi H.R."/>
            <person name="vanNiftrik L."/>
            <person name="Schmid M."/>
            <person name="Keltjens J."/>
            <person name="vanDeVossenberg J."/>
            <person name="Kartal B."/>
            <person name="Meier H."/>
            <person name="Frishman D."/>
            <person name="Huynen M.A."/>
            <person name="Mewes H."/>
            <person name="Weissenbach J."/>
            <person name="Jetten M.S.M."/>
            <person name="Wagner M."/>
            <person name="LePaslier D."/>
        </authorList>
    </citation>
    <scope>NUCLEOTIDE SEQUENCE</scope>
</reference>
<dbReference type="EMBL" id="CT573073">
    <property type="protein sequence ID" value="CAJ71619.1"/>
    <property type="molecule type" value="Genomic_DNA"/>
</dbReference>
<comment type="function">
    <text evidence="1">Toxic component of a type II toxin-antitoxin (TA) system.</text>
</comment>
<organism evidence="2">
    <name type="scientific">Kuenenia stuttgartiensis</name>
    <dbReference type="NCBI Taxonomy" id="174633"/>
    <lineage>
        <taxon>Bacteria</taxon>
        <taxon>Pseudomonadati</taxon>
        <taxon>Planctomycetota</taxon>
        <taxon>Candidatus Brocadiia</taxon>
        <taxon>Candidatus Brocadiales</taxon>
        <taxon>Candidatus Brocadiaceae</taxon>
        <taxon>Candidatus Kuenenia</taxon>
    </lineage>
</organism>
<dbReference type="GO" id="GO:0016075">
    <property type="term" value="P:rRNA catabolic process"/>
    <property type="evidence" value="ECO:0007669"/>
    <property type="project" value="TreeGrafter"/>
</dbReference>
<dbReference type="Gene3D" id="2.30.30.110">
    <property type="match status" value="1"/>
</dbReference>
<accession>Q1PWL4</accession>
<gene>
    <name evidence="2" type="ORF">kustc0874</name>
</gene>
<keyword evidence="1" id="KW-0378">Hydrolase</keyword>
<proteinExistence type="inferred from homology"/>
<dbReference type="AlphaFoldDB" id="Q1PWL4"/>
<dbReference type="GO" id="GO:0003677">
    <property type="term" value="F:DNA binding"/>
    <property type="evidence" value="ECO:0007669"/>
    <property type="project" value="InterPro"/>
</dbReference>
<dbReference type="PANTHER" id="PTHR33988">
    <property type="entry name" value="ENDORIBONUCLEASE MAZF-RELATED"/>
    <property type="match status" value="1"/>
</dbReference>
<dbReference type="GO" id="GO:0016787">
    <property type="term" value="F:hydrolase activity"/>
    <property type="evidence" value="ECO:0007669"/>
    <property type="project" value="UniProtKB-KW"/>
</dbReference>
<evidence type="ECO:0000313" key="2">
    <source>
        <dbReference type="EMBL" id="CAJ71619.1"/>
    </source>
</evidence>
<protein>
    <recommendedName>
        <fullName evidence="1">mRNA interferase</fullName>
        <ecNumber evidence="1">3.1.-.-</ecNumber>
    </recommendedName>
</protein>
<reference evidence="2" key="2">
    <citation type="submission" date="2006-01" db="EMBL/GenBank/DDBJ databases">
        <authorList>
            <person name="Genoscope"/>
        </authorList>
    </citation>
    <scope>NUCLEOTIDE SEQUENCE</scope>
</reference>
<dbReference type="InterPro" id="IPR011067">
    <property type="entry name" value="Plasmid_toxin/cell-grow_inhib"/>
</dbReference>